<dbReference type="EMBL" id="JANUTS010000001">
    <property type="protein sequence ID" value="MCS2795032.1"/>
    <property type="molecule type" value="Genomic_DNA"/>
</dbReference>
<evidence type="ECO:0000313" key="2">
    <source>
        <dbReference type="Proteomes" id="UP001204548"/>
    </source>
</evidence>
<evidence type="ECO:0000313" key="1">
    <source>
        <dbReference type="EMBL" id="MCS2795032.1"/>
    </source>
</evidence>
<sequence>MNLKAKIRICNFIPQIYSLIHKRLGLQADYLAKIVEEKKLERDFIISRYDDLLYVLRTQKTCKPLYEIIIRELSQLIVHPGARDIFYSISMGESIEKVAGRHRITYGRALQIYNSHLRGLKVRKNVLATYRKHIIDARFQSLADKSKNINLNQEERILQLSVGKVANTRLTNVLYKEEIRTVGQLLELVSGKGWRWLLKMEGVGRVSYDRLLSNLQLAEVVDESLEQILSSRSDR</sequence>
<name>A0AAW5P1X7_9BACE</name>
<dbReference type="AlphaFoldDB" id="A0AAW5P1X7"/>
<organism evidence="1 2">
    <name type="scientific">Bacteroides faecis</name>
    <dbReference type="NCBI Taxonomy" id="674529"/>
    <lineage>
        <taxon>Bacteria</taxon>
        <taxon>Pseudomonadati</taxon>
        <taxon>Bacteroidota</taxon>
        <taxon>Bacteroidia</taxon>
        <taxon>Bacteroidales</taxon>
        <taxon>Bacteroidaceae</taxon>
        <taxon>Bacteroides</taxon>
    </lineage>
</organism>
<protein>
    <recommendedName>
        <fullName evidence="3">RNA polymerase alpha subunit C-terminal domain-containing protein</fullName>
    </recommendedName>
</protein>
<dbReference type="Gene3D" id="1.10.150.20">
    <property type="entry name" value="5' to 3' exonuclease, C-terminal subdomain"/>
    <property type="match status" value="1"/>
</dbReference>
<dbReference type="Proteomes" id="UP001204548">
    <property type="component" value="Unassembled WGS sequence"/>
</dbReference>
<evidence type="ECO:0008006" key="3">
    <source>
        <dbReference type="Google" id="ProtNLM"/>
    </source>
</evidence>
<gene>
    <name evidence="1" type="ORF">NXW97_24075</name>
</gene>
<reference evidence="1" key="1">
    <citation type="submission" date="2022-08" db="EMBL/GenBank/DDBJ databases">
        <title>Genome Sequencing of Bacteroides fragilis Group Isolates with Nanopore Technology.</title>
        <authorList>
            <person name="Tisza M.J."/>
            <person name="Smith D."/>
            <person name="Dekker J.P."/>
        </authorList>
    </citation>
    <scope>NUCLEOTIDE SEQUENCE</scope>
    <source>
        <strain evidence="1">BFG-351</strain>
    </source>
</reference>
<comment type="caution">
    <text evidence="1">The sequence shown here is derived from an EMBL/GenBank/DDBJ whole genome shotgun (WGS) entry which is preliminary data.</text>
</comment>
<dbReference type="RefSeq" id="WP_231946198.1">
    <property type="nucleotide sequence ID" value="NZ_JADMTS010000025.1"/>
</dbReference>
<accession>A0AAW5P1X7</accession>
<proteinExistence type="predicted"/>